<keyword evidence="4" id="KW-0732">Signal</keyword>
<feature type="domain" description="Peptidase S9 prolyl oligopeptidase catalytic" evidence="5">
    <location>
        <begin position="510"/>
        <end position="711"/>
    </location>
</feature>
<organism evidence="7 8">
    <name type="scientific">Scleromatobacter humisilvae</name>
    <dbReference type="NCBI Taxonomy" id="2897159"/>
    <lineage>
        <taxon>Bacteria</taxon>
        <taxon>Pseudomonadati</taxon>
        <taxon>Pseudomonadota</taxon>
        <taxon>Betaproteobacteria</taxon>
        <taxon>Burkholderiales</taxon>
        <taxon>Sphaerotilaceae</taxon>
        <taxon>Scleromatobacter</taxon>
    </lineage>
</organism>
<dbReference type="GO" id="GO:0005829">
    <property type="term" value="C:cytosol"/>
    <property type="evidence" value="ECO:0007669"/>
    <property type="project" value="TreeGrafter"/>
</dbReference>
<dbReference type="EMBL" id="JAJLJH010000001">
    <property type="protein sequence ID" value="MCK9685316.1"/>
    <property type="molecule type" value="Genomic_DNA"/>
</dbReference>
<dbReference type="Gene3D" id="2.130.10.120">
    <property type="entry name" value="Prolyl oligopeptidase, N-terminal domain"/>
    <property type="match status" value="1"/>
</dbReference>
<keyword evidence="3" id="KW-0720">Serine protease</keyword>
<dbReference type="InterPro" id="IPR029058">
    <property type="entry name" value="AB_hydrolase_fold"/>
</dbReference>
<comment type="caution">
    <text evidence="7">The sequence shown here is derived from an EMBL/GenBank/DDBJ whole genome shotgun (WGS) entry which is preliminary data.</text>
</comment>
<keyword evidence="1" id="KW-0645">Protease</keyword>
<keyword evidence="8" id="KW-1185">Reference proteome</keyword>
<dbReference type="Proteomes" id="UP001139353">
    <property type="component" value="Unassembled WGS sequence"/>
</dbReference>
<dbReference type="PANTHER" id="PTHR42881">
    <property type="entry name" value="PROLYL ENDOPEPTIDASE"/>
    <property type="match status" value="1"/>
</dbReference>
<gene>
    <name evidence="7" type="ORF">LPC04_06260</name>
</gene>
<name>A0A9X1YG21_9BURK</name>
<dbReference type="RefSeq" id="WP_275681323.1">
    <property type="nucleotide sequence ID" value="NZ_JAJLJH010000001.1"/>
</dbReference>
<dbReference type="InterPro" id="IPR051167">
    <property type="entry name" value="Prolyl_oligopep/macrocyclase"/>
</dbReference>
<evidence type="ECO:0000256" key="3">
    <source>
        <dbReference type="ARBA" id="ARBA00022825"/>
    </source>
</evidence>
<evidence type="ECO:0000313" key="8">
    <source>
        <dbReference type="Proteomes" id="UP001139353"/>
    </source>
</evidence>
<evidence type="ECO:0000259" key="6">
    <source>
        <dbReference type="Pfam" id="PF02897"/>
    </source>
</evidence>
<reference evidence="7" key="1">
    <citation type="submission" date="2021-11" db="EMBL/GenBank/DDBJ databases">
        <title>BS-T2-15 a new species belonging to the Comamonadaceae family isolated from the soil of a French oak forest.</title>
        <authorList>
            <person name="Mieszkin S."/>
            <person name="Alain K."/>
        </authorList>
    </citation>
    <scope>NUCLEOTIDE SEQUENCE</scope>
    <source>
        <strain evidence="7">BS-T2-15</strain>
    </source>
</reference>
<dbReference type="Gene3D" id="3.40.50.1820">
    <property type="entry name" value="alpha/beta hydrolase"/>
    <property type="match status" value="1"/>
</dbReference>
<dbReference type="PANTHER" id="PTHR42881:SF13">
    <property type="entry name" value="PROLYL ENDOPEPTIDASE"/>
    <property type="match status" value="1"/>
</dbReference>
<feature type="domain" description="Peptidase S9A N-terminal" evidence="6">
    <location>
        <begin position="40"/>
        <end position="437"/>
    </location>
</feature>
<dbReference type="InterPro" id="IPR023302">
    <property type="entry name" value="Pept_S9A_N"/>
</dbReference>
<proteinExistence type="predicted"/>
<dbReference type="PRINTS" id="PR00862">
    <property type="entry name" value="PROLIGOPTASE"/>
</dbReference>
<accession>A0A9X1YG21</accession>
<dbReference type="Pfam" id="PF00326">
    <property type="entry name" value="Peptidase_S9"/>
    <property type="match status" value="1"/>
</dbReference>
<feature type="signal peptide" evidence="4">
    <location>
        <begin position="1"/>
        <end position="23"/>
    </location>
</feature>
<dbReference type="InterPro" id="IPR001375">
    <property type="entry name" value="Peptidase_S9_cat"/>
</dbReference>
<dbReference type="GO" id="GO:0004252">
    <property type="term" value="F:serine-type endopeptidase activity"/>
    <property type="evidence" value="ECO:0007669"/>
    <property type="project" value="InterPro"/>
</dbReference>
<sequence>MPRLTLPARAAFVVLLTAGAALAQTAPASAGASSPIAADADPYVWLEKVDSPEAMSWVRAENQKSLAVLEADPRFPKFNEQALAIAQSNERIPFAHQIDGKLWNFWQDAQHVRGIWRATPPADYDAGGAPAWKTVLDLDKVAATEHANWVWQGAQCEAQHENMCLVSLSDGGEDAATVREFDLRKGRFASGGFVLPKSKQSAVWENPNSLVVAREWKPGELTASGYAYVVKRLRRGQPLSAATEIFRGQPSDVQVAVSTLDDAKGHHALLIQRGVTFFESETSLVTPAGIRKLALPRKATVVELFDGQLIVKLDEDWATGGAQFSQGMLVAVDLAQAIARPDALRATVVFAPTARQAVEQVSGTKTGLVVTTLDNVRGRATVFTRSKDGAWTPTPIALPDNTAVDISDTSMHTGTAYLTLAGFLQPQSQWRVDASAQAGQLRSLPAQFDASRDEVEQFEATSTDGTKIPYFVVHPKGMALDGSHPTILYAYGGFLVSRTPQYLGTMGKLWLENGGVYVLANIRGGGEFGPAWHEAGLKTKRQIIYDDFAAVAHDLVDRRITSTRHLGIMGGSNGGLLMGVEMTEHPDLWNAVDIQVPLLDMLRFEQIAAGASWVGEYGSVANPDERAFLAKISPYANLHRDVKYPKALVWTTTKDDRVGPQHARKFAARLSEYGIPYYYYEVIEGGHGAGANLKERAHTSAIEYTYFARQLMDQ</sequence>
<evidence type="ECO:0000259" key="5">
    <source>
        <dbReference type="Pfam" id="PF00326"/>
    </source>
</evidence>
<dbReference type="SUPFAM" id="SSF50993">
    <property type="entry name" value="Peptidase/esterase 'gauge' domain"/>
    <property type="match status" value="1"/>
</dbReference>
<dbReference type="AlphaFoldDB" id="A0A9X1YG21"/>
<dbReference type="InterPro" id="IPR002470">
    <property type="entry name" value="Peptidase_S9A"/>
</dbReference>
<evidence type="ECO:0000256" key="1">
    <source>
        <dbReference type="ARBA" id="ARBA00022670"/>
    </source>
</evidence>
<protein>
    <submittedName>
        <fullName evidence="7">Prolyl oligopeptidase family serine peptidase</fullName>
    </submittedName>
</protein>
<evidence type="ECO:0000313" key="7">
    <source>
        <dbReference type="EMBL" id="MCK9685316.1"/>
    </source>
</evidence>
<dbReference type="SUPFAM" id="SSF53474">
    <property type="entry name" value="alpha/beta-Hydrolases"/>
    <property type="match status" value="1"/>
</dbReference>
<dbReference type="GO" id="GO:0070012">
    <property type="term" value="F:oligopeptidase activity"/>
    <property type="evidence" value="ECO:0007669"/>
    <property type="project" value="TreeGrafter"/>
</dbReference>
<evidence type="ECO:0000256" key="4">
    <source>
        <dbReference type="SAM" id="SignalP"/>
    </source>
</evidence>
<feature type="chain" id="PRO_5040762618" evidence="4">
    <location>
        <begin position="24"/>
        <end position="714"/>
    </location>
</feature>
<dbReference type="Pfam" id="PF02897">
    <property type="entry name" value="Peptidase_S9_N"/>
    <property type="match status" value="1"/>
</dbReference>
<dbReference type="GO" id="GO:0006508">
    <property type="term" value="P:proteolysis"/>
    <property type="evidence" value="ECO:0007669"/>
    <property type="project" value="UniProtKB-KW"/>
</dbReference>
<keyword evidence="2" id="KW-0378">Hydrolase</keyword>
<evidence type="ECO:0000256" key="2">
    <source>
        <dbReference type="ARBA" id="ARBA00022801"/>
    </source>
</evidence>